<keyword evidence="13" id="KW-0175">Coiled coil</keyword>
<dbReference type="InterPro" id="IPR010978">
    <property type="entry name" value="tRNA-bd_arm"/>
</dbReference>
<dbReference type="Gene3D" id="1.10.287.40">
    <property type="entry name" value="Serine-tRNA synthetase, tRNA binding domain"/>
    <property type="match status" value="1"/>
</dbReference>
<dbReference type="PRINTS" id="PR00981">
    <property type="entry name" value="TRNASYNTHSER"/>
</dbReference>
<comment type="subcellular location">
    <subcellularLocation>
        <location evidence="1 12">Cytoplasm</location>
    </subcellularLocation>
</comment>
<feature type="binding site" evidence="12">
    <location>
        <position position="286"/>
    </location>
    <ligand>
        <name>L-serine</name>
        <dbReference type="ChEBI" id="CHEBI:33384"/>
    </ligand>
</feature>
<dbReference type="InterPro" id="IPR006195">
    <property type="entry name" value="aa-tRNA-synth_II"/>
</dbReference>
<comment type="catalytic activity">
    <reaction evidence="10 12">
        <text>tRNA(Sec) + L-serine + ATP = L-seryl-tRNA(Sec) + AMP + diphosphate + H(+)</text>
        <dbReference type="Rhea" id="RHEA:42580"/>
        <dbReference type="Rhea" id="RHEA-COMP:9742"/>
        <dbReference type="Rhea" id="RHEA-COMP:10128"/>
        <dbReference type="ChEBI" id="CHEBI:15378"/>
        <dbReference type="ChEBI" id="CHEBI:30616"/>
        <dbReference type="ChEBI" id="CHEBI:33019"/>
        <dbReference type="ChEBI" id="CHEBI:33384"/>
        <dbReference type="ChEBI" id="CHEBI:78442"/>
        <dbReference type="ChEBI" id="CHEBI:78533"/>
        <dbReference type="ChEBI" id="CHEBI:456215"/>
        <dbReference type="EC" id="6.1.1.11"/>
    </reaction>
</comment>
<evidence type="ECO:0000256" key="11">
    <source>
        <dbReference type="ARBA" id="ARBA00048823"/>
    </source>
</evidence>
<dbReference type="Gene3D" id="3.30.930.10">
    <property type="entry name" value="Bira Bifunctional Protein, Domain 2"/>
    <property type="match status" value="1"/>
</dbReference>
<dbReference type="InterPro" id="IPR033729">
    <property type="entry name" value="SerRS_core"/>
</dbReference>
<comment type="subunit">
    <text evidence="12">Homodimer. The tRNA molecule binds across the dimer.</text>
</comment>
<dbReference type="InterPro" id="IPR002317">
    <property type="entry name" value="Ser-tRNA-ligase_type_1"/>
</dbReference>
<keyword evidence="4 12" id="KW-0963">Cytoplasm</keyword>
<evidence type="ECO:0000256" key="9">
    <source>
        <dbReference type="ARBA" id="ARBA00023146"/>
    </source>
</evidence>
<dbReference type="RefSeq" id="WP_253061900.1">
    <property type="nucleotide sequence ID" value="NZ_JAMXWM010000010.1"/>
</dbReference>
<comment type="similarity">
    <text evidence="3 12">Belongs to the class-II aminoacyl-tRNA synthetase family. Type-1 seryl-tRNA synthetase subfamily.</text>
</comment>
<dbReference type="PROSITE" id="PS50862">
    <property type="entry name" value="AA_TRNA_LIGASE_II"/>
    <property type="match status" value="1"/>
</dbReference>
<comment type="domain">
    <text evidence="12">Consists of two distinct domains, a catalytic core and a N-terminal extension that is involved in tRNA binding.</text>
</comment>
<evidence type="ECO:0000256" key="5">
    <source>
        <dbReference type="ARBA" id="ARBA00022598"/>
    </source>
</evidence>
<feature type="binding site" evidence="12">
    <location>
        <position position="386"/>
    </location>
    <ligand>
        <name>L-serine</name>
        <dbReference type="ChEBI" id="CHEBI:33384"/>
    </ligand>
</feature>
<dbReference type="NCBIfam" id="TIGR00414">
    <property type="entry name" value="serS"/>
    <property type="match status" value="1"/>
</dbReference>
<gene>
    <name evidence="12 15" type="primary">serS</name>
    <name evidence="15" type="ORF">ACFSUE_20740</name>
</gene>
<comment type="pathway">
    <text evidence="2 12">Aminoacyl-tRNA biosynthesis; selenocysteinyl-tRNA(Sec) biosynthesis; L-seryl-tRNA(Sec) from L-serine and tRNA(Sec): step 1/1.</text>
</comment>
<dbReference type="EMBL" id="JBHUMQ010000057">
    <property type="protein sequence ID" value="MFD2696037.1"/>
    <property type="molecule type" value="Genomic_DNA"/>
</dbReference>
<feature type="domain" description="Aminoacyl-transfer RNA synthetases class-II family profile" evidence="14">
    <location>
        <begin position="170"/>
        <end position="411"/>
    </location>
</feature>
<evidence type="ECO:0000313" key="15">
    <source>
        <dbReference type="EMBL" id="MFD2696037.1"/>
    </source>
</evidence>
<dbReference type="PIRSF" id="PIRSF001529">
    <property type="entry name" value="Ser-tRNA-synth_IIa"/>
    <property type="match status" value="1"/>
</dbReference>
<feature type="binding site" evidence="12">
    <location>
        <begin position="350"/>
        <end position="353"/>
    </location>
    <ligand>
        <name>ATP</name>
        <dbReference type="ChEBI" id="CHEBI:30616"/>
    </ligand>
</feature>
<dbReference type="SUPFAM" id="SSF46589">
    <property type="entry name" value="tRNA-binding arm"/>
    <property type="match status" value="1"/>
</dbReference>
<keyword evidence="16" id="KW-1185">Reference proteome</keyword>
<evidence type="ECO:0000256" key="6">
    <source>
        <dbReference type="ARBA" id="ARBA00022741"/>
    </source>
</evidence>
<evidence type="ECO:0000256" key="13">
    <source>
        <dbReference type="SAM" id="Coils"/>
    </source>
</evidence>
<dbReference type="HAMAP" id="MF_00176">
    <property type="entry name" value="Ser_tRNA_synth_type1"/>
    <property type="match status" value="1"/>
</dbReference>
<reference evidence="16" key="1">
    <citation type="journal article" date="2019" name="Int. J. Syst. Evol. Microbiol.">
        <title>The Global Catalogue of Microorganisms (GCM) 10K type strain sequencing project: providing services to taxonomists for standard genome sequencing and annotation.</title>
        <authorList>
            <consortium name="The Broad Institute Genomics Platform"/>
            <consortium name="The Broad Institute Genome Sequencing Center for Infectious Disease"/>
            <person name="Wu L."/>
            <person name="Ma J."/>
        </authorList>
    </citation>
    <scope>NUCLEOTIDE SEQUENCE [LARGE SCALE GENOMIC DNA]</scope>
    <source>
        <strain evidence="16">TISTR 2466</strain>
    </source>
</reference>
<keyword evidence="7 12" id="KW-0067">ATP-binding</keyword>
<evidence type="ECO:0000256" key="4">
    <source>
        <dbReference type="ARBA" id="ARBA00022490"/>
    </source>
</evidence>
<keyword evidence="9 12" id="KW-0030">Aminoacyl-tRNA synthetase</keyword>
<comment type="catalytic activity">
    <reaction evidence="11 12">
        <text>tRNA(Ser) + L-serine + ATP = L-seryl-tRNA(Ser) + AMP + diphosphate + H(+)</text>
        <dbReference type="Rhea" id="RHEA:12292"/>
        <dbReference type="Rhea" id="RHEA-COMP:9669"/>
        <dbReference type="Rhea" id="RHEA-COMP:9703"/>
        <dbReference type="ChEBI" id="CHEBI:15378"/>
        <dbReference type="ChEBI" id="CHEBI:30616"/>
        <dbReference type="ChEBI" id="CHEBI:33019"/>
        <dbReference type="ChEBI" id="CHEBI:33384"/>
        <dbReference type="ChEBI" id="CHEBI:78442"/>
        <dbReference type="ChEBI" id="CHEBI:78533"/>
        <dbReference type="ChEBI" id="CHEBI:456215"/>
        <dbReference type="EC" id="6.1.1.11"/>
    </reaction>
</comment>
<dbReference type="GO" id="GO:0004828">
    <property type="term" value="F:serine-tRNA ligase activity"/>
    <property type="evidence" value="ECO:0007669"/>
    <property type="project" value="UniProtKB-EC"/>
</dbReference>
<dbReference type="Proteomes" id="UP001597399">
    <property type="component" value="Unassembled WGS sequence"/>
</dbReference>
<dbReference type="SUPFAM" id="SSF55681">
    <property type="entry name" value="Class II aaRS and biotin synthetases"/>
    <property type="match status" value="1"/>
</dbReference>
<dbReference type="Pfam" id="PF02403">
    <property type="entry name" value="Seryl_tRNA_N"/>
    <property type="match status" value="1"/>
</dbReference>
<organism evidence="15 16">
    <name type="scientific">Sporolactobacillus shoreicorticis</name>
    <dbReference type="NCBI Taxonomy" id="1923877"/>
    <lineage>
        <taxon>Bacteria</taxon>
        <taxon>Bacillati</taxon>
        <taxon>Bacillota</taxon>
        <taxon>Bacilli</taxon>
        <taxon>Bacillales</taxon>
        <taxon>Sporolactobacillaceae</taxon>
        <taxon>Sporolactobacillus</taxon>
    </lineage>
</organism>
<evidence type="ECO:0000313" key="16">
    <source>
        <dbReference type="Proteomes" id="UP001597399"/>
    </source>
</evidence>
<proteinExistence type="inferred from homology"/>
<evidence type="ECO:0000256" key="10">
    <source>
        <dbReference type="ARBA" id="ARBA00047929"/>
    </source>
</evidence>
<evidence type="ECO:0000256" key="3">
    <source>
        <dbReference type="ARBA" id="ARBA00010728"/>
    </source>
</evidence>
<dbReference type="PANTHER" id="PTHR43697:SF1">
    <property type="entry name" value="SERINE--TRNA LIGASE"/>
    <property type="match status" value="1"/>
</dbReference>
<keyword evidence="5 12" id="KW-0436">Ligase</keyword>
<name>A0ABW5SBH6_9BACL</name>
<accession>A0ABW5SBH6</accession>
<dbReference type="InterPro" id="IPR015866">
    <property type="entry name" value="Ser-tRNA-synth_1_N"/>
</dbReference>
<comment type="caution">
    <text evidence="15">The sequence shown here is derived from an EMBL/GenBank/DDBJ whole genome shotgun (WGS) entry which is preliminary data.</text>
</comment>
<dbReference type="CDD" id="cd00770">
    <property type="entry name" value="SerRS_core"/>
    <property type="match status" value="1"/>
</dbReference>
<protein>
    <recommendedName>
        <fullName evidence="12">Serine--tRNA ligase</fullName>
        <ecNumber evidence="12">6.1.1.11</ecNumber>
    </recommendedName>
    <alternativeName>
        <fullName evidence="12">Seryl-tRNA synthetase</fullName>
        <shortName evidence="12">SerRS</shortName>
    </alternativeName>
    <alternativeName>
        <fullName evidence="12">Seryl-tRNA(Ser/Sec) synthetase</fullName>
    </alternativeName>
</protein>
<evidence type="ECO:0000256" key="2">
    <source>
        <dbReference type="ARBA" id="ARBA00005045"/>
    </source>
</evidence>
<evidence type="ECO:0000256" key="8">
    <source>
        <dbReference type="ARBA" id="ARBA00022917"/>
    </source>
</evidence>
<evidence type="ECO:0000256" key="12">
    <source>
        <dbReference type="HAMAP-Rule" id="MF_00176"/>
    </source>
</evidence>
<evidence type="ECO:0000256" key="1">
    <source>
        <dbReference type="ARBA" id="ARBA00004496"/>
    </source>
</evidence>
<dbReference type="PANTHER" id="PTHR43697">
    <property type="entry name" value="SERYL-TRNA SYNTHETASE"/>
    <property type="match status" value="1"/>
</dbReference>
<sequence>MLDMKRLRDHYDEIKEKLNKRGEDLSDFQRFPELDDRRRELISQTEVLKAKRNEVSAQVAAKKRAKEDAQELIVSMREVSASIKELDGRLSQVEEDLKQVMLSIPNVPHETVPVGEDENDNKPIRFWGDPGQFAYEPKAHWDLATHLGILDFERAAKVTGSRFVFYKGLGVRLERALISFMLDLHEDQHGYEMIMPPYMVNRTSMTGTGQLPKFEEDAFKIADDRDYFLIPTAEVPVTNYYRNEILNGDQLPAAFAAYSACFRSEAGSAGRDTRGIIRQHQFNKVELVRFVKPEDSYNELEKLTGHAEEVLRLLNLPYRVVAICTGDLGFTAAKKYDLEVWIPSQNTYREISSCSNFEDFQARRANIRFRRTPKAKPEFVHTLNGSGLAVGRTVAAILENYQQEDGSVIIPEALRPYMRNLEKIVPKD</sequence>
<evidence type="ECO:0000259" key="14">
    <source>
        <dbReference type="PROSITE" id="PS50862"/>
    </source>
</evidence>
<comment type="function">
    <text evidence="12">Catalyzes the attachment of serine to tRNA(Ser). Is also able to aminoacylate tRNA(Sec) with serine, to form the misacylated tRNA L-seryl-tRNA(Sec), which will be further converted into selenocysteinyl-tRNA(Sec).</text>
</comment>
<dbReference type="EC" id="6.1.1.11" evidence="12"/>
<dbReference type="Pfam" id="PF00587">
    <property type="entry name" value="tRNA-synt_2b"/>
    <property type="match status" value="1"/>
</dbReference>
<keyword evidence="8 12" id="KW-0648">Protein biosynthesis</keyword>
<dbReference type="InterPro" id="IPR002314">
    <property type="entry name" value="aa-tRNA-synt_IIb"/>
</dbReference>
<comment type="caution">
    <text evidence="12">Lacks conserved residue(s) required for the propagation of feature annotation.</text>
</comment>
<feature type="binding site" evidence="12">
    <location>
        <begin position="232"/>
        <end position="234"/>
    </location>
    <ligand>
        <name>L-serine</name>
        <dbReference type="ChEBI" id="CHEBI:33384"/>
    </ligand>
</feature>
<dbReference type="InterPro" id="IPR042103">
    <property type="entry name" value="SerRS_1_N_sf"/>
</dbReference>
<feature type="binding site" evidence="12">
    <location>
        <begin position="263"/>
        <end position="265"/>
    </location>
    <ligand>
        <name>ATP</name>
        <dbReference type="ChEBI" id="CHEBI:30616"/>
    </ligand>
</feature>
<keyword evidence="6 12" id="KW-0547">Nucleotide-binding</keyword>
<dbReference type="InterPro" id="IPR045864">
    <property type="entry name" value="aa-tRNA-synth_II/BPL/LPL"/>
</dbReference>
<feature type="coiled-coil region" evidence="13">
    <location>
        <begin position="52"/>
        <end position="103"/>
    </location>
</feature>
<evidence type="ECO:0000256" key="7">
    <source>
        <dbReference type="ARBA" id="ARBA00022840"/>
    </source>
</evidence>